<dbReference type="Gene3D" id="3.40.250.10">
    <property type="entry name" value="Rhodanese-like domain"/>
    <property type="match status" value="1"/>
</dbReference>
<dbReference type="OrthoDB" id="566238at2759"/>
<dbReference type="SUPFAM" id="SSF52821">
    <property type="entry name" value="Rhodanese/Cell cycle control phosphatase"/>
    <property type="match status" value="1"/>
</dbReference>
<dbReference type="SMART" id="SM00450">
    <property type="entry name" value="RHOD"/>
    <property type="match status" value="1"/>
</dbReference>
<dbReference type="PROSITE" id="PS50206">
    <property type="entry name" value="RHODANESE_3"/>
    <property type="match status" value="1"/>
</dbReference>
<evidence type="ECO:0000256" key="1">
    <source>
        <dbReference type="SAM" id="MobiDB-lite"/>
    </source>
</evidence>
<feature type="region of interest" description="Disordered" evidence="1">
    <location>
        <begin position="101"/>
        <end position="122"/>
    </location>
</feature>
<gene>
    <name evidence="3" type="ORF">BZG36_04570</name>
</gene>
<dbReference type="PANTHER" id="PTHR44086:SF10">
    <property type="entry name" value="THIOSULFATE SULFURTRANSFERASE_RHODANESE-LIKE DOMAIN-CONTAINING PROTEIN 3"/>
    <property type="match status" value="1"/>
</dbReference>
<organism evidence="3 4">
    <name type="scientific">Bifiguratus adelaidae</name>
    <dbReference type="NCBI Taxonomy" id="1938954"/>
    <lineage>
        <taxon>Eukaryota</taxon>
        <taxon>Fungi</taxon>
        <taxon>Fungi incertae sedis</taxon>
        <taxon>Mucoromycota</taxon>
        <taxon>Mucoromycotina</taxon>
        <taxon>Endogonomycetes</taxon>
        <taxon>Endogonales</taxon>
        <taxon>Endogonales incertae sedis</taxon>
        <taxon>Bifiguratus</taxon>
    </lineage>
</organism>
<dbReference type="AlphaFoldDB" id="A0A261XUR3"/>
<protein>
    <recommendedName>
        <fullName evidence="2">Rhodanese domain-containing protein</fullName>
    </recommendedName>
</protein>
<dbReference type="PANTHER" id="PTHR44086">
    <property type="entry name" value="THIOSULFATE SULFURTRANSFERASE RDL2, MITOCHONDRIAL-RELATED"/>
    <property type="match status" value="1"/>
</dbReference>
<feature type="domain" description="Rhodanese" evidence="2">
    <location>
        <begin position="54"/>
        <end position="174"/>
    </location>
</feature>
<dbReference type="InterPro" id="IPR036873">
    <property type="entry name" value="Rhodanese-like_dom_sf"/>
</dbReference>
<evidence type="ECO:0000259" key="2">
    <source>
        <dbReference type="PROSITE" id="PS50206"/>
    </source>
</evidence>
<reference evidence="3 4" key="1">
    <citation type="journal article" date="2017" name="Mycologia">
        <title>Bifiguratus adelaidae, gen. et sp. nov., a new member of Mucoromycotina in endophytic and soil-dwelling habitats.</title>
        <authorList>
            <person name="Torres-Cruz T.J."/>
            <person name="Billingsley Tobias T.L."/>
            <person name="Almatruk M."/>
            <person name="Hesse C."/>
            <person name="Kuske C.R."/>
            <person name="Desiro A."/>
            <person name="Benucci G.M."/>
            <person name="Bonito G."/>
            <person name="Stajich J.E."/>
            <person name="Dunlap C."/>
            <person name="Arnold A.E."/>
            <person name="Porras-Alfaro A."/>
        </authorList>
    </citation>
    <scope>NUCLEOTIDE SEQUENCE [LARGE SCALE GENOMIC DNA]</scope>
    <source>
        <strain evidence="3 4">AZ0501</strain>
    </source>
</reference>
<sequence>MHRLATTLPRAAHASTATVFSRFTDLVNASRAQYGLKDMTTKELFAKFKSRGTGRPSVIIVDVRERSEMEKEGVIPGAILLPRGILERDITKFVDVNVDEAEAPQDQRPAEVPTSTASTSSSTSSMPIVLYCAGGLRSILAAEGLVRLGYSANRVWNLQGGFDQWKEEGYDVTKVD</sequence>
<keyword evidence="4" id="KW-1185">Reference proteome</keyword>
<accession>A0A261XUR3</accession>
<evidence type="ECO:0000313" key="4">
    <source>
        <dbReference type="Proteomes" id="UP000242875"/>
    </source>
</evidence>
<evidence type="ECO:0000313" key="3">
    <source>
        <dbReference type="EMBL" id="OZJ02090.1"/>
    </source>
</evidence>
<comment type="caution">
    <text evidence="3">The sequence shown here is derived from an EMBL/GenBank/DDBJ whole genome shotgun (WGS) entry which is preliminary data.</text>
</comment>
<dbReference type="GO" id="GO:0004792">
    <property type="term" value="F:thiosulfate-cyanide sulfurtransferase activity"/>
    <property type="evidence" value="ECO:0007669"/>
    <property type="project" value="TreeGrafter"/>
</dbReference>
<dbReference type="InterPro" id="IPR001763">
    <property type="entry name" value="Rhodanese-like_dom"/>
</dbReference>
<dbReference type="EMBL" id="MVBO01000190">
    <property type="protein sequence ID" value="OZJ02090.1"/>
    <property type="molecule type" value="Genomic_DNA"/>
</dbReference>
<name>A0A261XUR3_9FUNG</name>
<dbReference type="Pfam" id="PF00581">
    <property type="entry name" value="Rhodanese"/>
    <property type="match status" value="1"/>
</dbReference>
<proteinExistence type="predicted"/>
<dbReference type="Proteomes" id="UP000242875">
    <property type="component" value="Unassembled WGS sequence"/>
</dbReference>